<accession>H3NIE1</accession>
<name>H3NIE1_9LACT</name>
<sequence>MIYYQSVIGNTRVFVQKSGIEACELTDLNYDQIQVDQPFILVAPTYDPSTTAILNDFLKEADNWEYCRGIFGAGNRNFMDLFCYTAKNLASEFDLPLLHLFEFQGSDYDVNQLVKEHNARCQNVK</sequence>
<evidence type="ECO:0000313" key="2">
    <source>
        <dbReference type="Proteomes" id="UP000006190"/>
    </source>
</evidence>
<dbReference type="AlphaFoldDB" id="H3NIE1"/>
<evidence type="ECO:0000313" key="1">
    <source>
        <dbReference type="EMBL" id="EHR37451.1"/>
    </source>
</evidence>
<dbReference type="HOGENOM" id="CLU_114845_2_0_9"/>
<dbReference type="Gene3D" id="3.40.50.360">
    <property type="match status" value="1"/>
</dbReference>
<comment type="caution">
    <text evidence="1">The sequence shown here is derived from an EMBL/GenBank/DDBJ whole genome shotgun (WGS) entry which is preliminary data.</text>
</comment>
<keyword evidence="2" id="KW-1185">Reference proteome</keyword>
<dbReference type="STRING" id="883113.HMPREF9708_00630"/>
<dbReference type="InterPro" id="IPR029039">
    <property type="entry name" value="Flavoprotein-like_sf"/>
</dbReference>
<proteinExistence type="predicted"/>
<dbReference type="InterPro" id="IPR004465">
    <property type="entry name" value="RNR_NrdI"/>
</dbReference>
<dbReference type="eggNOG" id="COG1780">
    <property type="taxonomic scope" value="Bacteria"/>
</dbReference>
<dbReference type="PATRIC" id="fig|883113.3.peg.631"/>
<protein>
    <submittedName>
        <fullName evidence="1">NrdI protein</fullName>
    </submittedName>
</protein>
<dbReference type="SUPFAM" id="SSF52218">
    <property type="entry name" value="Flavoproteins"/>
    <property type="match status" value="1"/>
</dbReference>
<dbReference type="PANTHER" id="PTHR37297">
    <property type="entry name" value="PROTEIN NRDI"/>
    <property type="match status" value="1"/>
</dbReference>
<dbReference type="Proteomes" id="UP000006190">
    <property type="component" value="Unassembled WGS sequence"/>
</dbReference>
<dbReference type="NCBIfam" id="TIGR00333">
    <property type="entry name" value="nrdI"/>
    <property type="match status" value="1"/>
</dbReference>
<dbReference type="EMBL" id="AGEG01000006">
    <property type="protein sequence ID" value="EHR37451.1"/>
    <property type="molecule type" value="Genomic_DNA"/>
</dbReference>
<dbReference type="PIRSF" id="PIRSF005087">
    <property type="entry name" value="NrdI"/>
    <property type="match status" value="1"/>
</dbReference>
<organism evidence="1 2">
    <name type="scientific">Facklamia languida CCUG 37842</name>
    <dbReference type="NCBI Taxonomy" id="883113"/>
    <lineage>
        <taxon>Bacteria</taxon>
        <taxon>Bacillati</taxon>
        <taxon>Bacillota</taxon>
        <taxon>Bacilli</taxon>
        <taxon>Lactobacillales</taxon>
        <taxon>Aerococcaceae</taxon>
        <taxon>Facklamia</taxon>
    </lineage>
</organism>
<dbReference type="OrthoDB" id="350535at2"/>
<gene>
    <name evidence="1" type="ORF">HMPREF9708_00630</name>
</gene>
<dbReference type="GO" id="GO:0010181">
    <property type="term" value="F:FMN binding"/>
    <property type="evidence" value="ECO:0007669"/>
    <property type="project" value="InterPro"/>
</dbReference>
<dbReference type="Pfam" id="PF07972">
    <property type="entry name" value="Flavodoxin_NdrI"/>
    <property type="match status" value="1"/>
</dbReference>
<reference evidence="1 2" key="1">
    <citation type="submission" date="2012-01" db="EMBL/GenBank/DDBJ databases">
        <title>The Genome Sequence of Facklamia languida CCUG 37842.</title>
        <authorList>
            <consortium name="The Broad Institute Genome Sequencing Platform"/>
            <person name="Earl A."/>
            <person name="Ward D."/>
            <person name="Feldgarden M."/>
            <person name="Gevers D."/>
            <person name="Huys G."/>
            <person name="Young S.K."/>
            <person name="Zeng Q."/>
            <person name="Gargeya S."/>
            <person name="Fitzgerald M."/>
            <person name="Haas B."/>
            <person name="Abouelleil A."/>
            <person name="Alvarado L."/>
            <person name="Arachchi H.M."/>
            <person name="Berlin A."/>
            <person name="Chapman S.B."/>
            <person name="Gearin G."/>
            <person name="Goldberg J."/>
            <person name="Griggs A."/>
            <person name="Gujja S."/>
            <person name="Hansen M."/>
            <person name="Heiman D."/>
            <person name="Howarth C."/>
            <person name="Larimer J."/>
            <person name="Lui A."/>
            <person name="MacDonald P.J.P."/>
            <person name="McCowen C."/>
            <person name="Montmayeur A."/>
            <person name="Murphy C."/>
            <person name="Neiman D."/>
            <person name="Pearson M."/>
            <person name="Priest M."/>
            <person name="Roberts A."/>
            <person name="Saif S."/>
            <person name="Shea T."/>
            <person name="Sisk P."/>
            <person name="Stolte C."/>
            <person name="Sykes S."/>
            <person name="Wortman J."/>
            <person name="Nusbaum C."/>
            <person name="Birren B."/>
        </authorList>
    </citation>
    <scope>NUCLEOTIDE SEQUENCE [LARGE SCALE GENOMIC DNA]</scope>
    <source>
        <strain evidence="1 2">CCUG 37842</strain>
    </source>
</reference>
<dbReference type="PANTHER" id="PTHR37297:SF1">
    <property type="entry name" value="PROTEIN NRDI"/>
    <property type="match status" value="1"/>
</dbReference>
<dbReference type="RefSeq" id="WP_006308657.1">
    <property type="nucleotide sequence ID" value="NZ_JH601133.1"/>
</dbReference>